<name>A0A0F9IWL3_9ZZZZ</name>
<dbReference type="EMBL" id="LAZR01011422">
    <property type="protein sequence ID" value="KKM61764.1"/>
    <property type="molecule type" value="Genomic_DNA"/>
</dbReference>
<gene>
    <name evidence="1" type="ORF">LCGC14_1528450</name>
</gene>
<sequence>MVADGHIFDSKAEYSRYLELNLLQHGGLISELELQPEYELIPAYTRTDGKKIRHMVYRADFRYKDDNGQIVVEDVKGVETAVFKLKRKLLEWKHPTLILQIVKV</sequence>
<organism evidence="1">
    <name type="scientific">marine sediment metagenome</name>
    <dbReference type="NCBI Taxonomy" id="412755"/>
    <lineage>
        <taxon>unclassified sequences</taxon>
        <taxon>metagenomes</taxon>
        <taxon>ecological metagenomes</taxon>
    </lineage>
</organism>
<evidence type="ECO:0000313" key="1">
    <source>
        <dbReference type="EMBL" id="KKM61764.1"/>
    </source>
</evidence>
<comment type="caution">
    <text evidence="1">The sequence shown here is derived from an EMBL/GenBank/DDBJ whole genome shotgun (WGS) entry which is preliminary data.</text>
</comment>
<dbReference type="Pfam" id="PF06356">
    <property type="entry name" value="DUF1064"/>
    <property type="match status" value="1"/>
</dbReference>
<evidence type="ECO:0008006" key="2">
    <source>
        <dbReference type="Google" id="ProtNLM"/>
    </source>
</evidence>
<proteinExistence type="predicted"/>
<dbReference type="InterPro" id="IPR009414">
    <property type="entry name" value="DUF1064"/>
</dbReference>
<accession>A0A0F9IWL3</accession>
<protein>
    <recommendedName>
        <fullName evidence="2">DUF1064 domain-containing protein</fullName>
    </recommendedName>
</protein>
<reference evidence="1" key="1">
    <citation type="journal article" date="2015" name="Nature">
        <title>Complex archaea that bridge the gap between prokaryotes and eukaryotes.</title>
        <authorList>
            <person name="Spang A."/>
            <person name="Saw J.H."/>
            <person name="Jorgensen S.L."/>
            <person name="Zaremba-Niedzwiedzka K."/>
            <person name="Martijn J."/>
            <person name="Lind A.E."/>
            <person name="van Eijk R."/>
            <person name="Schleper C."/>
            <person name="Guy L."/>
            <person name="Ettema T.J."/>
        </authorList>
    </citation>
    <scope>NUCLEOTIDE SEQUENCE</scope>
</reference>
<dbReference type="AlphaFoldDB" id="A0A0F9IWL3"/>